<feature type="compositionally biased region" description="Polar residues" evidence="7">
    <location>
        <begin position="584"/>
        <end position="619"/>
    </location>
</feature>
<dbReference type="PANTHER" id="PTHR15217:SF0">
    <property type="entry name" value="PRE-MRNA-SPLICING REGULATOR WTAP"/>
    <property type="match status" value="1"/>
</dbReference>
<dbReference type="Pfam" id="PF17098">
    <property type="entry name" value="Wtap"/>
    <property type="match status" value="1"/>
</dbReference>
<comment type="subcellular location">
    <subcellularLocation>
        <location evidence="1">Nucleus</location>
    </subcellularLocation>
</comment>
<organism evidence="8 9">
    <name type="scientific">Orchesella dallaii</name>
    <dbReference type="NCBI Taxonomy" id="48710"/>
    <lineage>
        <taxon>Eukaryota</taxon>
        <taxon>Metazoa</taxon>
        <taxon>Ecdysozoa</taxon>
        <taxon>Arthropoda</taxon>
        <taxon>Hexapoda</taxon>
        <taxon>Collembola</taxon>
        <taxon>Entomobryomorpha</taxon>
        <taxon>Entomobryoidea</taxon>
        <taxon>Orchesellidae</taxon>
        <taxon>Orchesellinae</taxon>
        <taxon>Orchesella</taxon>
    </lineage>
</organism>
<gene>
    <name evidence="8" type="ORF">ODALV1_LOCUS17385</name>
</gene>
<evidence type="ECO:0000256" key="1">
    <source>
        <dbReference type="ARBA" id="ARBA00004123"/>
    </source>
</evidence>
<dbReference type="InterPro" id="IPR033757">
    <property type="entry name" value="WTAP"/>
</dbReference>
<feature type="region of interest" description="Disordered" evidence="7">
    <location>
        <begin position="132"/>
        <end position="163"/>
    </location>
</feature>
<evidence type="ECO:0000256" key="6">
    <source>
        <dbReference type="SAM" id="Coils"/>
    </source>
</evidence>
<evidence type="ECO:0000313" key="9">
    <source>
        <dbReference type="Proteomes" id="UP001642540"/>
    </source>
</evidence>
<feature type="region of interest" description="Disordered" evidence="7">
    <location>
        <begin position="439"/>
        <end position="479"/>
    </location>
</feature>
<proteinExistence type="inferred from homology"/>
<feature type="coiled-coil region" evidence="6">
    <location>
        <begin position="189"/>
        <end position="223"/>
    </location>
</feature>
<feature type="compositionally biased region" description="Low complexity" evidence="7">
    <location>
        <begin position="15"/>
        <end position="25"/>
    </location>
</feature>
<accession>A0ABP1R5C4</accession>
<reference evidence="8 9" key="1">
    <citation type="submission" date="2024-08" db="EMBL/GenBank/DDBJ databases">
        <authorList>
            <person name="Cucini C."/>
            <person name="Frati F."/>
        </authorList>
    </citation>
    <scope>NUCLEOTIDE SEQUENCE [LARGE SCALE GENOMIC DNA]</scope>
</reference>
<evidence type="ECO:0000256" key="4">
    <source>
        <dbReference type="ARBA" id="ARBA00023187"/>
    </source>
</evidence>
<feature type="region of interest" description="Disordered" evidence="7">
    <location>
        <begin position="414"/>
        <end position="433"/>
    </location>
</feature>
<sequence length="626" mass="68151">MTGEEDSEVVLNNNSSCTQISSQQKSQKRKDDTGSNTSNGSSLSSQSDESRQIGGGVQGRAAELVSEVSSVSGEPLTSLGHPSKNSVFSENDADIISTTALSNSPSVDSNSEVFISGASTSTSAHCGNGESTSLLGGGPHHGLEISGTPTGHSQLSDAQAHDDPDHVVLPESELASASLEQMVQVYHQLQSYIHKLKGENQDLKDTEEKLRLQQNEASRRENTLAMRLATKELEMHEYATQISELKSSMIPTSNTLKNSLLDPAVNFVIQRMKKELTETKKKLEDTQNDLNAWKFTADSNTGKRLMAKCRMLYQENEDLGKMITTGRLAKLESDLALQKSLLEEMKRGQSEMDDLVQELDEDVEGMQSTIFFLQQQLREKITCNTANSSSSQSSELLVNISELCAQCRAAQEKKQKLNQTSSSHANSSSDDKVVKMEVDNSIDEENSRTLDSSVSSDNERTFLNGESELYSPDREQMEQAKLLDKRTRVTRLSLVSKQPSQVNLNAESTSPSSDSNNLGLTVHTTQCNVLDGNGTGNNSNNTKRKATTPSSSLLATDGNDKASDEELGESDNMVKPTLTKRTKLNSGNRSVNNVGQLQTSIEEARTAGQTLLPTSSRNRNGAVEHS</sequence>
<keyword evidence="3" id="KW-0507">mRNA processing</keyword>
<evidence type="ECO:0000313" key="8">
    <source>
        <dbReference type="EMBL" id="CAL8116714.1"/>
    </source>
</evidence>
<keyword evidence="4" id="KW-0508">mRNA splicing</keyword>
<feature type="region of interest" description="Disordered" evidence="7">
    <location>
        <begin position="494"/>
        <end position="626"/>
    </location>
</feature>
<dbReference type="EMBL" id="CAXLJM020000053">
    <property type="protein sequence ID" value="CAL8116714.1"/>
    <property type="molecule type" value="Genomic_DNA"/>
</dbReference>
<feature type="region of interest" description="Disordered" evidence="7">
    <location>
        <begin position="1"/>
        <end position="87"/>
    </location>
</feature>
<keyword evidence="5" id="KW-0539">Nucleus</keyword>
<feature type="compositionally biased region" description="Polar residues" evidence="7">
    <location>
        <begin position="147"/>
        <end position="157"/>
    </location>
</feature>
<keyword evidence="9" id="KW-1185">Reference proteome</keyword>
<dbReference type="Proteomes" id="UP001642540">
    <property type="component" value="Unassembled WGS sequence"/>
</dbReference>
<evidence type="ECO:0000256" key="7">
    <source>
        <dbReference type="SAM" id="MobiDB-lite"/>
    </source>
</evidence>
<comment type="caution">
    <text evidence="8">The sequence shown here is derived from an EMBL/GenBank/DDBJ whole genome shotgun (WGS) entry which is preliminary data.</text>
</comment>
<feature type="compositionally biased region" description="Polar residues" evidence="7">
    <location>
        <begin position="494"/>
        <end position="528"/>
    </location>
</feature>
<evidence type="ECO:0000256" key="3">
    <source>
        <dbReference type="ARBA" id="ARBA00022664"/>
    </source>
</evidence>
<evidence type="ECO:0008006" key="10">
    <source>
        <dbReference type="Google" id="ProtNLM"/>
    </source>
</evidence>
<evidence type="ECO:0000256" key="2">
    <source>
        <dbReference type="ARBA" id="ARBA00010313"/>
    </source>
</evidence>
<keyword evidence="6" id="KW-0175">Coiled coil</keyword>
<feature type="coiled-coil region" evidence="6">
    <location>
        <begin position="328"/>
        <end position="358"/>
    </location>
</feature>
<evidence type="ECO:0000256" key="5">
    <source>
        <dbReference type="ARBA" id="ARBA00023242"/>
    </source>
</evidence>
<dbReference type="PANTHER" id="PTHR15217">
    <property type="entry name" value="WILMS' TUMOR 1-ASSOCIATING PROTEIN"/>
    <property type="match status" value="1"/>
</dbReference>
<feature type="compositionally biased region" description="Low complexity" evidence="7">
    <location>
        <begin position="34"/>
        <end position="47"/>
    </location>
</feature>
<comment type="similarity">
    <text evidence="2">Belongs to the fl(2)d family.</text>
</comment>
<protein>
    <recommendedName>
        <fullName evidence="10">Pre-mRNA-splicing regulator female-lethal(2)D</fullName>
    </recommendedName>
</protein>
<feature type="compositionally biased region" description="Low complexity" evidence="7">
    <location>
        <begin position="63"/>
        <end position="74"/>
    </location>
</feature>
<name>A0ABP1R5C4_9HEXA</name>